<dbReference type="GO" id="GO:0003677">
    <property type="term" value="F:DNA binding"/>
    <property type="evidence" value="ECO:0007669"/>
    <property type="project" value="UniProtKB-KW"/>
</dbReference>
<dbReference type="Proteomes" id="UP000054350">
    <property type="component" value="Unassembled WGS sequence"/>
</dbReference>
<feature type="compositionally biased region" description="Polar residues" evidence="12">
    <location>
        <begin position="41"/>
        <end position="53"/>
    </location>
</feature>
<dbReference type="InterPro" id="IPR041679">
    <property type="entry name" value="DNA2/NAM7-like_C"/>
</dbReference>
<feature type="region of interest" description="Disordered" evidence="12">
    <location>
        <begin position="136"/>
        <end position="166"/>
    </location>
</feature>
<dbReference type="GO" id="GO:0006281">
    <property type="term" value="P:DNA repair"/>
    <property type="evidence" value="ECO:0007669"/>
    <property type="project" value="UniProtKB-KW"/>
</dbReference>
<evidence type="ECO:0000256" key="5">
    <source>
        <dbReference type="ARBA" id="ARBA00022801"/>
    </source>
</evidence>
<evidence type="ECO:0000259" key="14">
    <source>
        <dbReference type="Pfam" id="PF13086"/>
    </source>
</evidence>
<proteinExistence type="inferred from homology"/>
<feature type="compositionally biased region" description="Basic and acidic residues" evidence="12">
    <location>
        <begin position="665"/>
        <end position="674"/>
    </location>
</feature>
<dbReference type="Pfam" id="PF08696">
    <property type="entry name" value="Dna2"/>
    <property type="match status" value="1"/>
</dbReference>
<protein>
    <submittedName>
        <fullName evidence="16">Uncharacterized protein</fullName>
    </submittedName>
</protein>
<dbReference type="Gene3D" id="3.40.50.300">
    <property type="entry name" value="P-loop containing nucleotide triphosphate hydrolases"/>
    <property type="match status" value="2"/>
</dbReference>
<name>A0A0L0RZE1_ALLM3</name>
<feature type="compositionally biased region" description="Polar residues" evidence="12">
    <location>
        <begin position="196"/>
        <end position="216"/>
    </location>
</feature>
<keyword evidence="6" id="KW-0347">Helicase</keyword>
<evidence type="ECO:0000256" key="7">
    <source>
        <dbReference type="ARBA" id="ARBA00022840"/>
    </source>
</evidence>
<evidence type="ECO:0000256" key="10">
    <source>
        <dbReference type="ARBA" id="ARBA00023125"/>
    </source>
</evidence>
<dbReference type="InterPro" id="IPR014808">
    <property type="entry name" value="DNA_replication_fac_Dna2_N"/>
</dbReference>
<dbReference type="InterPro" id="IPR027417">
    <property type="entry name" value="P-loop_NTPase"/>
</dbReference>
<dbReference type="Pfam" id="PF13086">
    <property type="entry name" value="AAA_11"/>
    <property type="match status" value="1"/>
</dbReference>
<evidence type="ECO:0000256" key="1">
    <source>
        <dbReference type="ARBA" id="ARBA00007913"/>
    </source>
</evidence>
<accession>A0A0L0RZE1</accession>
<evidence type="ECO:0000259" key="13">
    <source>
        <dbReference type="Pfam" id="PF08696"/>
    </source>
</evidence>
<keyword evidence="17" id="KW-1185">Reference proteome</keyword>
<dbReference type="GO" id="GO:0016787">
    <property type="term" value="F:hydrolase activity"/>
    <property type="evidence" value="ECO:0007669"/>
    <property type="project" value="UniProtKB-KW"/>
</dbReference>
<feature type="compositionally biased region" description="Basic and acidic residues" evidence="12">
    <location>
        <begin position="140"/>
        <end position="166"/>
    </location>
</feature>
<evidence type="ECO:0000256" key="11">
    <source>
        <dbReference type="ARBA" id="ARBA00023204"/>
    </source>
</evidence>
<evidence type="ECO:0000313" key="17">
    <source>
        <dbReference type="Proteomes" id="UP000054350"/>
    </source>
</evidence>
<feature type="compositionally biased region" description="Pro residues" evidence="12">
    <location>
        <begin position="64"/>
        <end position="80"/>
    </location>
</feature>
<dbReference type="InterPro" id="IPR041677">
    <property type="entry name" value="DNA2/NAM7_AAA_11"/>
</dbReference>
<sequence>MDCHNRNRQAPGAPDPAPGGGNTSAPPPAPSGAGTGANTAQTLRSWLQQASEGTRNHRFAAPPRARPPPPAATATPPKPQRSPRTTPSRTRAGLRTPGSRLGNRKKSGLVNYIEETPSRRPSSSIADLVTWESSPLTGQEHVKKEAVDEDETRVGVHDGRLGDGEAFRPQRVPLKQQLLASSKGQLSLKRFRSEESISNSRPAGQGILSRSHSTTLVAHRSHSKPRDLKAVVQLQRELAGLIPSGPAPNTIMPVPPVVHLALDDHDYDLGPEPNVGTKPAEPDPWASGDDDDDDGFWSANAHLIDAVLNKVEAAHAPIPPAAGFAPPPPPPPGMIAATTATSELDMMPPPSAPPRTPSRTPTRRPDSAASQPRRVTTLRAARRQNPIPLHRFTVVYTDADLEQIHLRDHWCETHLDPGDIVHVVYARSDHDGITFPPNASEMLAGTPLVVDASQNFVIVHPDTLIPGSSASELHTCLRRSVLKDRIRGRDINAAQILGTLTHDFLQLILLQVDEARLPVGPRAANPSFAAQVERACEEAIRKRAVELYAVGMTTASAREHLMGVRDSFVQGFVVPYLAMTRAASPPVNRNAVPTNPLQADIEDVVDVEESIWSPTFGLKGKIDATVRLHAAPKPPFVRKHSGPAGGAVDGALRSQTMPSPGVHGADSRTHDRTVDWPTGTGTVRGLATLEIKTGKARGLSHRAQTLFYSLLLRDVYADAEVPPVGGLLFNSSTSDMSVMPQPFREVRDLMILRNGFASALRNMQSLPPVLGPGHAAACSRCFILDQCMVAHRSMEDAHNDSAGLEKKLWNEKTGHLSAEHMAFLRKWTRLIALEEAVEEERRARRPEDVAAAVDAAKIVATTCLSACHPLLQEIKGSPPSVEGEHMNEHRHLERRHFDVCIVDEASQIALPIALGPLSLADRILLVGDHHQLAPVVRSPEAVDGGLGVSLFEHLLEAYPRAAVSLDVQYRMNDEIMTLVNFATYHMRLQCGSEAVARQRLVLAPQSSAILAWIRQVLVGPSVNFVATANASETDLVAPTTMASKSATVALVARNPADGTINNSNNPTEGPTVGGIVNVTQVEMVRHLTACLLAHGVAPDDIGIITPYRAQLGLIRAALADLAASARSRAGPAGANGNGPSSVFSSPLRSKAGGGTEPTPSAVEDTMIEDEDLGIFMPASVAMAAADVECCTNDQYQGRDK</sequence>
<keyword evidence="4" id="KW-0227">DNA damage</keyword>
<feature type="compositionally biased region" description="Low complexity" evidence="12">
    <location>
        <begin position="82"/>
        <end position="91"/>
    </location>
</feature>
<evidence type="ECO:0000256" key="12">
    <source>
        <dbReference type="SAM" id="MobiDB-lite"/>
    </source>
</evidence>
<dbReference type="SUPFAM" id="SSF52540">
    <property type="entry name" value="P-loop containing nucleoside triphosphate hydrolases"/>
    <property type="match status" value="1"/>
</dbReference>
<evidence type="ECO:0000256" key="4">
    <source>
        <dbReference type="ARBA" id="ARBA00022763"/>
    </source>
</evidence>
<dbReference type="eggNOG" id="KOG1805">
    <property type="taxonomic scope" value="Eukaryota"/>
</dbReference>
<keyword evidence="10" id="KW-0238">DNA-binding</keyword>
<feature type="domain" description="DNA2/NAM7 helicase-like C-terminal" evidence="15">
    <location>
        <begin position="947"/>
        <end position="1200"/>
    </location>
</feature>
<feature type="compositionally biased region" description="Low complexity" evidence="12">
    <location>
        <begin position="1128"/>
        <end position="1141"/>
    </location>
</feature>
<dbReference type="AlphaFoldDB" id="A0A0L0RZE1"/>
<feature type="domain" description="DNA2/NAM7 helicase helicase" evidence="14">
    <location>
        <begin position="826"/>
        <end position="938"/>
    </location>
</feature>
<gene>
    <name evidence="16" type="ORF">AMAG_01662</name>
</gene>
<keyword evidence="5" id="KW-0378">Hydrolase</keyword>
<dbReference type="STRING" id="578462.A0A0L0RZE1"/>
<keyword evidence="9" id="KW-0411">Iron-sulfur</keyword>
<dbReference type="OrthoDB" id="6513042at2759"/>
<dbReference type="PANTHER" id="PTHR43788:SF8">
    <property type="entry name" value="DNA-BINDING PROTEIN SMUBP-2"/>
    <property type="match status" value="1"/>
</dbReference>
<evidence type="ECO:0000256" key="8">
    <source>
        <dbReference type="ARBA" id="ARBA00023004"/>
    </source>
</evidence>
<dbReference type="InterPro" id="IPR050534">
    <property type="entry name" value="Coronavir_polyprotein_1ab"/>
</dbReference>
<evidence type="ECO:0000259" key="15">
    <source>
        <dbReference type="Pfam" id="PF13087"/>
    </source>
</evidence>
<evidence type="ECO:0000256" key="3">
    <source>
        <dbReference type="ARBA" id="ARBA00022741"/>
    </source>
</evidence>
<dbReference type="Pfam" id="PF13087">
    <property type="entry name" value="AAA_12"/>
    <property type="match status" value="1"/>
</dbReference>
<feature type="region of interest" description="Disordered" evidence="12">
    <location>
        <begin position="1128"/>
        <end position="1163"/>
    </location>
</feature>
<feature type="domain" description="DNA replication factor Dna2 N-terminal" evidence="13">
    <location>
        <begin position="400"/>
        <end position="627"/>
    </location>
</feature>
<keyword evidence="8" id="KW-0408">Iron</keyword>
<dbReference type="VEuPathDB" id="FungiDB:AMAG_01662"/>
<evidence type="ECO:0000256" key="2">
    <source>
        <dbReference type="ARBA" id="ARBA00022723"/>
    </source>
</evidence>
<feature type="compositionally biased region" description="Pro residues" evidence="12">
    <location>
        <begin position="347"/>
        <end position="356"/>
    </location>
</feature>
<evidence type="ECO:0000256" key="6">
    <source>
        <dbReference type="ARBA" id="ARBA00022806"/>
    </source>
</evidence>
<feature type="region of interest" description="Disordered" evidence="12">
    <location>
        <begin position="264"/>
        <end position="297"/>
    </location>
</feature>
<dbReference type="GO" id="GO:0046872">
    <property type="term" value="F:metal ion binding"/>
    <property type="evidence" value="ECO:0007669"/>
    <property type="project" value="UniProtKB-KW"/>
</dbReference>
<dbReference type="EMBL" id="GG745329">
    <property type="protein sequence ID" value="KNE55787.1"/>
    <property type="molecule type" value="Genomic_DNA"/>
</dbReference>
<dbReference type="GO" id="GO:0051536">
    <property type="term" value="F:iron-sulfur cluster binding"/>
    <property type="evidence" value="ECO:0007669"/>
    <property type="project" value="UniProtKB-KW"/>
</dbReference>
<keyword evidence="2" id="KW-0479">Metal-binding</keyword>
<dbReference type="GO" id="GO:0005524">
    <property type="term" value="F:ATP binding"/>
    <property type="evidence" value="ECO:0007669"/>
    <property type="project" value="UniProtKB-KW"/>
</dbReference>
<dbReference type="GO" id="GO:0043139">
    <property type="term" value="F:5'-3' DNA helicase activity"/>
    <property type="evidence" value="ECO:0007669"/>
    <property type="project" value="TreeGrafter"/>
</dbReference>
<keyword evidence="7" id="KW-0067">ATP-binding</keyword>
<keyword evidence="11" id="KW-0234">DNA repair</keyword>
<organism evidence="16 17">
    <name type="scientific">Allomyces macrogynus (strain ATCC 38327)</name>
    <name type="common">Allomyces javanicus var. macrogynus</name>
    <dbReference type="NCBI Taxonomy" id="578462"/>
    <lineage>
        <taxon>Eukaryota</taxon>
        <taxon>Fungi</taxon>
        <taxon>Fungi incertae sedis</taxon>
        <taxon>Blastocladiomycota</taxon>
        <taxon>Blastocladiomycetes</taxon>
        <taxon>Blastocladiales</taxon>
        <taxon>Blastocladiaceae</taxon>
        <taxon>Allomyces</taxon>
    </lineage>
</organism>
<feature type="region of interest" description="Disordered" evidence="12">
    <location>
        <begin position="190"/>
        <end position="227"/>
    </location>
</feature>
<evidence type="ECO:0000256" key="9">
    <source>
        <dbReference type="ARBA" id="ARBA00023014"/>
    </source>
</evidence>
<dbReference type="PANTHER" id="PTHR43788">
    <property type="entry name" value="DNA2/NAM7 HELICASE FAMILY MEMBER"/>
    <property type="match status" value="1"/>
</dbReference>
<feature type="region of interest" description="Disordered" evidence="12">
    <location>
        <begin position="658"/>
        <end position="679"/>
    </location>
</feature>
<reference evidence="17" key="2">
    <citation type="submission" date="2009-11" db="EMBL/GenBank/DDBJ databases">
        <title>The Genome Sequence of Allomyces macrogynus strain ATCC 38327.</title>
        <authorList>
            <consortium name="The Broad Institute Genome Sequencing Platform"/>
            <person name="Russ C."/>
            <person name="Cuomo C."/>
            <person name="Shea T."/>
            <person name="Young S.K."/>
            <person name="Zeng Q."/>
            <person name="Koehrsen M."/>
            <person name="Haas B."/>
            <person name="Borodovsky M."/>
            <person name="Guigo R."/>
            <person name="Alvarado L."/>
            <person name="Berlin A."/>
            <person name="Borenstein D."/>
            <person name="Chen Z."/>
            <person name="Engels R."/>
            <person name="Freedman E."/>
            <person name="Gellesch M."/>
            <person name="Goldberg J."/>
            <person name="Griggs A."/>
            <person name="Gujja S."/>
            <person name="Heiman D."/>
            <person name="Hepburn T."/>
            <person name="Howarth C."/>
            <person name="Jen D."/>
            <person name="Larson L."/>
            <person name="Lewis B."/>
            <person name="Mehta T."/>
            <person name="Park D."/>
            <person name="Pearson M."/>
            <person name="Roberts A."/>
            <person name="Saif S."/>
            <person name="Shenoy N."/>
            <person name="Sisk P."/>
            <person name="Stolte C."/>
            <person name="Sykes S."/>
            <person name="Walk T."/>
            <person name="White J."/>
            <person name="Yandava C."/>
            <person name="Burger G."/>
            <person name="Gray M.W."/>
            <person name="Holland P.W.H."/>
            <person name="King N."/>
            <person name="Lang F.B.F."/>
            <person name="Roger A.J."/>
            <person name="Ruiz-Trillo I."/>
            <person name="Lander E."/>
            <person name="Nusbaum C."/>
        </authorList>
    </citation>
    <scope>NUCLEOTIDE SEQUENCE [LARGE SCALE GENOMIC DNA]</scope>
    <source>
        <strain evidence="17">ATCC 38327</strain>
    </source>
</reference>
<evidence type="ECO:0000313" key="16">
    <source>
        <dbReference type="EMBL" id="KNE55787.1"/>
    </source>
</evidence>
<keyword evidence="3" id="KW-0547">Nucleotide-binding</keyword>
<reference evidence="16 17" key="1">
    <citation type="submission" date="2009-11" db="EMBL/GenBank/DDBJ databases">
        <title>Annotation of Allomyces macrogynus ATCC 38327.</title>
        <authorList>
            <consortium name="The Broad Institute Genome Sequencing Platform"/>
            <person name="Russ C."/>
            <person name="Cuomo C."/>
            <person name="Burger G."/>
            <person name="Gray M.W."/>
            <person name="Holland P.W.H."/>
            <person name="King N."/>
            <person name="Lang F.B.F."/>
            <person name="Roger A.J."/>
            <person name="Ruiz-Trillo I."/>
            <person name="Young S.K."/>
            <person name="Zeng Q."/>
            <person name="Gargeya S."/>
            <person name="Fitzgerald M."/>
            <person name="Haas B."/>
            <person name="Abouelleil A."/>
            <person name="Alvarado L."/>
            <person name="Arachchi H.M."/>
            <person name="Berlin A."/>
            <person name="Chapman S.B."/>
            <person name="Gearin G."/>
            <person name="Goldberg J."/>
            <person name="Griggs A."/>
            <person name="Gujja S."/>
            <person name="Hansen M."/>
            <person name="Heiman D."/>
            <person name="Howarth C."/>
            <person name="Larimer J."/>
            <person name="Lui A."/>
            <person name="MacDonald P.J.P."/>
            <person name="McCowen C."/>
            <person name="Montmayeur A."/>
            <person name="Murphy C."/>
            <person name="Neiman D."/>
            <person name="Pearson M."/>
            <person name="Priest M."/>
            <person name="Roberts A."/>
            <person name="Saif S."/>
            <person name="Shea T."/>
            <person name="Sisk P."/>
            <person name="Stolte C."/>
            <person name="Sykes S."/>
            <person name="Wortman J."/>
            <person name="Nusbaum C."/>
            <person name="Birren B."/>
        </authorList>
    </citation>
    <scope>NUCLEOTIDE SEQUENCE [LARGE SCALE GENOMIC DNA]</scope>
    <source>
        <strain evidence="16 17">ATCC 38327</strain>
    </source>
</reference>
<feature type="region of interest" description="Disordered" evidence="12">
    <location>
        <begin position="1"/>
        <end position="107"/>
    </location>
</feature>
<feature type="region of interest" description="Disordered" evidence="12">
    <location>
        <begin position="344"/>
        <end position="376"/>
    </location>
</feature>
<comment type="similarity">
    <text evidence="1">Belongs to the DNA2/NAM7 helicase family.</text>
</comment>